<sequence>MQIKLILSLLMQHVIIGGINRQEGQDAIHKLNGKFGKDRAHFMDCDVTNECDFDNLFTETRRIFGYPDILFNNAGMLEDKKWSQTVDVNIKGVLLGCFLAFKYMGKDQEGGKGGVVVNNASILGFDACAGCPVYNCTKHAVIGITKALGAEFHYKRTCIRVCSICPGVTNTELVTGAKGRQYMGEWGEETARQLSQLPQQEIGATGQAFMYIVRHGISAEHYIIEGSEVFHAKPPPRQTFSTLKRSFKKD</sequence>
<dbReference type="PROSITE" id="PS00061">
    <property type="entry name" value="ADH_SHORT"/>
    <property type="match status" value="1"/>
</dbReference>
<dbReference type="InterPro" id="IPR020904">
    <property type="entry name" value="Sc_DH/Rdtase_CS"/>
</dbReference>
<feature type="chain" id="PRO_5042914096" description="Alcohol dehydrogenase" evidence="4">
    <location>
        <begin position="22"/>
        <end position="250"/>
    </location>
</feature>
<evidence type="ECO:0000256" key="3">
    <source>
        <dbReference type="RuleBase" id="RU000363"/>
    </source>
</evidence>
<reference evidence="5 6" key="1">
    <citation type="submission" date="2024-03" db="EMBL/GenBank/DDBJ databases">
        <title>The genome assembly and annotation of the cricket Gryllus longicercus Weissman &amp; Gray.</title>
        <authorList>
            <person name="Szrajer S."/>
            <person name="Gray D."/>
            <person name="Ylla G."/>
        </authorList>
    </citation>
    <scope>NUCLEOTIDE SEQUENCE [LARGE SCALE GENOMIC DNA]</scope>
    <source>
        <strain evidence="5">DAG 2021-001</strain>
        <tissue evidence="5">Whole body minus gut</tissue>
    </source>
</reference>
<dbReference type="PANTHER" id="PTHR44229">
    <property type="entry name" value="15-HYDROXYPROSTAGLANDIN DEHYDROGENASE [NAD(+)]"/>
    <property type="match status" value="1"/>
</dbReference>
<dbReference type="GO" id="GO:0016616">
    <property type="term" value="F:oxidoreductase activity, acting on the CH-OH group of donors, NAD or NADP as acceptor"/>
    <property type="evidence" value="ECO:0007669"/>
    <property type="project" value="TreeGrafter"/>
</dbReference>
<protein>
    <recommendedName>
        <fullName evidence="7">Alcohol dehydrogenase</fullName>
    </recommendedName>
</protein>
<evidence type="ECO:0000313" key="5">
    <source>
        <dbReference type="EMBL" id="KAK7873760.1"/>
    </source>
</evidence>
<dbReference type="EMBL" id="JAZDUA010000009">
    <property type="protein sequence ID" value="KAK7873760.1"/>
    <property type="molecule type" value="Genomic_DNA"/>
</dbReference>
<keyword evidence="2" id="KW-0560">Oxidoreductase</keyword>
<dbReference type="SUPFAM" id="SSF51735">
    <property type="entry name" value="NAD(P)-binding Rossmann-fold domains"/>
    <property type="match status" value="1"/>
</dbReference>
<proteinExistence type="inferred from homology"/>
<comment type="caution">
    <text evidence="5">The sequence shown here is derived from an EMBL/GenBank/DDBJ whole genome shotgun (WGS) entry which is preliminary data.</text>
</comment>
<keyword evidence="4" id="KW-0732">Signal</keyword>
<dbReference type="PRINTS" id="PR00080">
    <property type="entry name" value="SDRFAMILY"/>
</dbReference>
<name>A0AAN9VYA3_9ORTH</name>
<accession>A0AAN9VYA3</accession>
<organism evidence="5 6">
    <name type="scientific">Gryllus longicercus</name>
    <dbReference type="NCBI Taxonomy" id="2509291"/>
    <lineage>
        <taxon>Eukaryota</taxon>
        <taxon>Metazoa</taxon>
        <taxon>Ecdysozoa</taxon>
        <taxon>Arthropoda</taxon>
        <taxon>Hexapoda</taxon>
        <taxon>Insecta</taxon>
        <taxon>Pterygota</taxon>
        <taxon>Neoptera</taxon>
        <taxon>Polyneoptera</taxon>
        <taxon>Orthoptera</taxon>
        <taxon>Ensifera</taxon>
        <taxon>Gryllidea</taxon>
        <taxon>Grylloidea</taxon>
        <taxon>Gryllidae</taxon>
        <taxon>Gryllinae</taxon>
        <taxon>Gryllus</taxon>
    </lineage>
</organism>
<gene>
    <name evidence="5" type="ORF">R5R35_005760</name>
</gene>
<feature type="signal peptide" evidence="4">
    <location>
        <begin position="1"/>
        <end position="21"/>
    </location>
</feature>
<comment type="similarity">
    <text evidence="1 3">Belongs to the short-chain dehydrogenases/reductases (SDR) family.</text>
</comment>
<dbReference type="Pfam" id="PF00106">
    <property type="entry name" value="adh_short"/>
    <property type="match status" value="1"/>
</dbReference>
<dbReference type="Gene3D" id="3.40.50.720">
    <property type="entry name" value="NAD(P)-binding Rossmann-like Domain"/>
    <property type="match status" value="1"/>
</dbReference>
<dbReference type="InterPro" id="IPR002347">
    <property type="entry name" value="SDR_fam"/>
</dbReference>
<evidence type="ECO:0000256" key="2">
    <source>
        <dbReference type="ARBA" id="ARBA00023002"/>
    </source>
</evidence>
<dbReference type="Proteomes" id="UP001378592">
    <property type="component" value="Unassembled WGS sequence"/>
</dbReference>
<dbReference type="AlphaFoldDB" id="A0AAN9VYA3"/>
<dbReference type="PANTHER" id="PTHR44229:SF8">
    <property type="entry name" value="ALCOHOL DEHYDROGENASE-RELATED"/>
    <property type="match status" value="1"/>
</dbReference>
<dbReference type="InterPro" id="IPR036291">
    <property type="entry name" value="NAD(P)-bd_dom_sf"/>
</dbReference>
<keyword evidence="6" id="KW-1185">Reference proteome</keyword>
<dbReference type="GO" id="GO:0005737">
    <property type="term" value="C:cytoplasm"/>
    <property type="evidence" value="ECO:0007669"/>
    <property type="project" value="TreeGrafter"/>
</dbReference>
<evidence type="ECO:0000256" key="1">
    <source>
        <dbReference type="ARBA" id="ARBA00006484"/>
    </source>
</evidence>
<evidence type="ECO:0000313" key="6">
    <source>
        <dbReference type="Proteomes" id="UP001378592"/>
    </source>
</evidence>
<evidence type="ECO:0000256" key="4">
    <source>
        <dbReference type="SAM" id="SignalP"/>
    </source>
</evidence>
<evidence type="ECO:0008006" key="7">
    <source>
        <dbReference type="Google" id="ProtNLM"/>
    </source>
</evidence>
<dbReference type="PRINTS" id="PR01167">
    <property type="entry name" value="INSADHFAMILY"/>
</dbReference>